<dbReference type="SUPFAM" id="SSF53613">
    <property type="entry name" value="Ribokinase-like"/>
    <property type="match status" value="1"/>
</dbReference>
<evidence type="ECO:0000313" key="15">
    <source>
        <dbReference type="Proteomes" id="UP000472270"/>
    </source>
</evidence>
<evidence type="ECO:0000256" key="7">
    <source>
        <dbReference type="ARBA" id="ARBA00022777"/>
    </source>
</evidence>
<keyword evidence="15" id="KW-1185">Reference proteome</keyword>
<comment type="similarity">
    <text evidence="12">Belongs to the carbohydrate kinase PfkB family. Ribokinase subfamily.</text>
</comment>
<dbReference type="GO" id="GO:0046872">
    <property type="term" value="F:metal ion binding"/>
    <property type="evidence" value="ECO:0007669"/>
    <property type="project" value="UniProtKB-KW"/>
</dbReference>
<dbReference type="NCBIfam" id="TIGR02152">
    <property type="entry name" value="D_ribokin_bact"/>
    <property type="match status" value="1"/>
</dbReference>
<feature type="binding site" evidence="12">
    <location>
        <position position="290"/>
    </location>
    <ligand>
        <name>K(+)</name>
        <dbReference type="ChEBI" id="CHEBI:29103"/>
    </ligand>
</feature>
<keyword evidence="8 12" id="KW-0067">ATP-binding</keyword>
<comment type="pathway">
    <text evidence="12">Carbohydrate metabolism; D-ribose degradation; D-ribose 5-phosphate from beta-D-ribopyranose: step 2/2.</text>
</comment>
<reference evidence="14" key="2">
    <citation type="submission" date="2025-09" db="UniProtKB">
        <authorList>
            <consortium name="Ensembl"/>
        </authorList>
    </citation>
    <scope>IDENTIFICATION</scope>
</reference>
<dbReference type="GO" id="GO:0006753">
    <property type="term" value="P:nucleoside phosphate metabolic process"/>
    <property type="evidence" value="ECO:0007669"/>
    <property type="project" value="UniProtKB-ARBA"/>
</dbReference>
<keyword evidence="4 12" id="KW-0808">Transferase</keyword>
<feature type="binding site" evidence="12">
    <location>
        <position position="285"/>
    </location>
    <ligand>
        <name>K(+)</name>
        <dbReference type="ChEBI" id="CHEBI:29103"/>
    </ligand>
</feature>
<feature type="binding site" evidence="12">
    <location>
        <position position="249"/>
    </location>
    <ligand>
        <name>K(+)</name>
        <dbReference type="ChEBI" id="CHEBI:29103"/>
    </ligand>
</feature>
<dbReference type="GO" id="GO:0005829">
    <property type="term" value="C:cytosol"/>
    <property type="evidence" value="ECO:0007669"/>
    <property type="project" value="TreeGrafter"/>
</dbReference>
<dbReference type="EC" id="2.7.1.15" evidence="2 12"/>
<dbReference type="Gene3D" id="3.40.1190.20">
    <property type="match status" value="1"/>
</dbReference>
<dbReference type="PANTHER" id="PTHR10584:SF166">
    <property type="entry name" value="RIBOKINASE"/>
    <property type="match status" value="1"/>
</dbReference>
<dbReference type="GO" id="GO:0005634">
    <property type="term" value="C:nucleus"/>
    <property type="evidence" value="ECO:0007669"/>
    <property type="project" value="UniProtKB-SubCell"/>
</dbReference>
<keyword evidence="10 12" id="KW-0630">Potassium</keyword>
<keyword evidence="12" id="KW-0963">Cytoplasm</keyword>
<evidence type="ECO:0000256" key="2">
    <source>
        <dbReference type="ARBA" id="ARBA00012035"/>
    </source>
</evidence>
<dbReference type="HAMAP" id="MF_01987">
    <property type="entry name" value="Ribokinase"/>
    <property type="match status" value="1"/>
</dbReference>
<evidence type="ECO:0000256" key="4">
    <source>
        <dbReference type="ARBA" id="ARBA00022679"/>
    </source>
</evidence>
<feature type="binding site" evidence="12">
    <location>
        <position position="279"/>
    </location>
    <ligand>
        <name>ATP</name>
        <dbReference type="ChEBI" id="CHEBI:30616"/>
    </ligand>
</feature>
<sequence>RQLLIFIPICVSVSQAPRLPKAGETIHGHRFFIGFGGKGANQCIQAARMGAKTAKVCKVGRDVFWNDYIQNFKNNGTSTAYVEQTENAATGAASIIVNDTGENAIVIVAGANMLLGQEELQRALTAIVNAKVLVCQLEINPDTSLQALRMARENHGQSYHNPAPAIADLCSDFYKASDVFCCNESEAELLTGLSVTSVEDASQVGLELLNKGCGSVIVTLGPQGCVVCQSTNMAPKHIPTTAVTAADTTGAGDSFIGALAFYMAHYPTMQLEEMARRANLVAAVSVQTVGTQTSFPFQKDLPTELF</sequence>
<evidence type="ECO:0000256" key="8">
    <source>
        <dbReference type="ARBA" id="ARBA00022840"/>
    </source>
</evidence>
<comment type="catalytic activity">
    <reaction evidence="12">
        <text>D-ribose + ATP = D-ribose 5-phosphate + ADP + H(+)</text>
        <dbReference type="Rhea" id="RHEA:13697"/>
        <dbReference type="ChEBI" id="CHEBI:15378"/>
        <dbReference type="ChEBI" id="CHEBI:30616"/>
        <dbReference type="ChEBI" id="CHEBI:47013"/>
        <dbReference type="ChEBI" id="CHEBI:78346"/>
        <dbReference type="ChEBI" id="CHEBI:456216"/>
        <dbReference type="EC" id="2.7.1.15"/>
    </reaction>
</comment>
<comment type="function">
    <text evidence="12">Catalyzes the phosphorylation of ribose at O-5 in a reaction requiring ATP and magnesium. The resulting D-ribose-5-phosphate can then be used either for sythesis of nucleotides, histidine, and tryptophan, or as a component of the pentose phosphate pathway.</text>
</comment>
<dbReference type="InterPro" id="IPR011611">
    <property type="entry name" value="PfkB_dom"/>
</dbReference>
<evidence type="ECO:0000313" key="14">
    <source>
        <dbReference type="Ensembl" id="ENSSRHP00000032849.1"/>
    </source>
</evidence>
<feature type="binding site" evidence="12">
    <location>
        <position position="253"/>
    </location>
    <ligand>
        <name>substrate</name>
    </ligand>
</feature>
<keyword evidence="9 12" id="KW-0460">Magnesium</keyword>
<dbReference type="GO" id="GO:0004747">
    <property type="term" value="F:ribokinase activity"/>
    <property type="evidence" value="ECO:0007669"/>
    <property type="project" value="UniProtKB-UniRule"/>
</dbReference>
<accession>A0A673I4S5</accession>
<dbReference type="UniPathway" id="UPA00916">
    <property type="reaction ID" value="UER00889"/>
</dbReference>
<proteinExistence type="inferred from homology"/>
<dbReference type="PRINTS" id="PR00990">
    <property type="entry name" value="RIBOKINASE"/>
</dbReference>
<feature type="binding site" evidence="12">
    <location>
        <position position="247"/>
    </location>
    <ligand>
        <name>K(+)</name>
        <dbReference type="ChEBI" id="CHEBI:29103"/>
    </ligand>
</feature>
<comment type="subcellular location">
    <subcellularLocation>
        <location evidence="12">Cytoplasm</location>
    </subcellularLocation>
    <subcellularLocation>
        <location evidence="12">Nucleus</location>
    </subcellularLocation>
</comment>
<dbReference type="Pfam" id="PF00294">
    <property type="entry name" value="PfkB"/>
    <property type="match status" value="1"/>
</dbReference>
<name>A0A673I4S5_9TELE</name>
<comment type="caution">
    <text evidence="12">Lacks conserved residue(s) required for the propagation of feature annotation.</text>
</comment>
<evidence type="ECO:0000256" key="12">
    <source>
        <dbReference type="HAMAP-Rule" id="MF_03215"/>
    </source>
</evidence>
<dbReference type="PROSITE" id="PS00584">
    <property type="entry name" value="PFKB_KINASES_2"/>
    <property type="match status" value="1"/>
</dbReference>
<keyword evidence="11 12" id="KW-0119">Carbohydrate metabolism</keyword>
<comment type="similarity">
    <text evidence="1">Belongs to the carbohydrate kinase pfkB family.</text>
</comment>
<dbReference type="InterPro" id="IPR002139">
    <property type="entry name" value="Ribo/fructo_kinase"/>
</dbReference>
<evidence type="ECO:0000256" key="3">
    <source>
        <dbReference type="ARBA" id="ARBA00016943"/>
    </source>
</evidence>
<evidence type="ECO:0000256" key="11">
    <source>
        <dbReference type="ARBA" id="ARBA00023277"/>
    </source>
</evidence>
<evidence type="ECO:0000256" key="10">
    <source>
        <dbReference type="ARBA" id="ARBA00022958"/>
    </source>
</evidence>
<feature type="binding site" evidence="12">
    <location>
        <position position="183"/>
    </location>
    <ligand>
        <name>ATP</name>
        <dbReference type="ChEBI" id="CHEBI:30616"/>
    </ligand>
</feature>
<feature type="domain" description="Carbohydrate kinase PfkB" evidence="13">
    <location>
        <begin position="19"/>
        <end position="296"/>
    </location>
</feature>
<evidence type="ECO:0000256" key="9">
    <source>
        <dbReference type="ARBA" id="ARBA00022842"/>
    </source>
</evidence>
<feature type="binding site" evidence="12">
    <location>
        <position position="240"/>
    </location>
    <ligand>
        <name>ATP</name>
        <dbReference type="ChEBI" id="CHEBI:30616"/>
    </ligand>
</feature>
<dbReference type="PANTHER" id="PTHR10584">
    <property type="entry name" value="SUGAR KINASE"/>
    <property type="match status" value="1"/>
</dbReference>
<reference evidence="14" key="1">
    <citation type="submission" date="2025-08" db="UniProtKB">
        <authorList>
            <consortium name="Ensembl"/>
        </authorList>
    </citation>
    <scope>IDENTIFICATION</scope>
</reference>
<keyword evidence="7 12" id="KW-0418">Kinase</keyword>
<feature type="binding site" evidence="12">
    <location>
        <begin position="252"/>
        <end position="253"/>
    </location>
    <ligand>
        <name>ATP</name>
        <dbReference type="ChEBI" id="CHEBI:30616"/>
    </ligand>
</feature>
<dbReference type="InterPro" id="IPR002173">
    <property type="entry name" value="Carboh/pur_kinase_PfkB_CS"/>
</dbReference>
<gene>
    <name evidence="12" type="primary">RBKS</name>
</gene>
<feature type="binding site" evidence="12">
    <location>
        <begin position="37"/>
        <end position="41"/>
    </location>
    <ligand>
        <name>substrate</name>
    </ligand>
</feature>
<dbReference type="Proteomes" id="UP000472270">
    <property type="component" value="Unassembled WGS sequence"/>
</dbReference>
<dbReference type="GO" id="GO:0005524">
    <property type="term" value="F:ATP binding"/>
    <property type="evidence" value="ECO:0007669"/>
    <property type="project" value="UniProtKB-UniRule"/>
</dbReference>
<organism evidence="14 15">
    <name type="scientific">Sinocyclocheilus rhinocerous</name>
    <dbReference type="NCBI Taxonomy" id="307959"/>
    <lineage>
        <taxon>Eukaryota</taxon>
        <taxon>Metazoa</taxon>
        <taxon>Chordata</taxon>
        <taxon>Craniata</taxon>
        <taxon>Vertebrata</taxon>
        <taxon>Euteleostomi</taxon>
        <taxon>Actinopterygii</taxon>
        <taxon>Neopterygii</taxon>
        <taxon>Teleostei</taxon>
        <taxon>Ostariophysi</taxon>
        <taxon>Cypriniformes</taxon>
        <taxon>Cyprinidae</taxon>
        <taxon>Cyprininae</taxon>
        <taxon>Sinocyclocheilus</taxon>
    </lineage>
</organism>
<keyword evidence="12" id="KW-0539">Nucleus</keyword>
<feature type="active site" description="Proton acceptor" evidence="12">
    <location>
        <position position="253"/>
    </location>
</feature>
<evidence type="ECO:0000256" key="5">
    <source>
        <dbReference type="ARBA" id="ARBA00022723"/>
    </source>
</evidence>
<keyword evidence="6 12" id="KW-0547">Nucleotide-binding</keyword>
<dbReference type="InterPro" id="IPR011877">
    <property type="entry name" value="Ribokinase"/>
</dbReference>
<keyword evidence="5 12" id="KW-0479">Metal-binding</keyword>
<dbReference type="InterPro" id="IPR029056">
    <property type="entry name" value="Ribokinase-like"/>
</dbReference>
<evidence type="ECO:0000259" key="13">
    <source>
        <dbReference type="Pfam" id="PF00294"/>
    </source>
</evidence>
<feature type="binding site" evidence="12">
    <location>
        <position position="294"/>
    </location>
    <ligand>
        <name>K(+)</name>
        <dbReference type="ChEBI" id="CHEBI:29103"/>
    </ligand>
</feature>
<dbReference type="AlphaFoldDB" id="A0A673I4S5"/>
<protein>
    <recommendedName>
        <fullName evidence="3 12">Ribokinase</fullName>
        <shortName evidence="12">RK</shortName>
        <ecNumber evidence="2 12">2.7.1.15</ecNumber>
    </recommendedName>
</protein>
<comment type="cofactor">
    <cofactor evidence="12">
        <name>Mg(2+)</name>
        <dbReference type="ChEBI" id="CHEBI:18420"/>
    </cofactor>
    <text evidence="12">Requires a divalent cation, most likely magnesium in vivo, as an electrophilic catalyst to aid phosphoryl group transfer. It is the chelate of the metal and the nucleotide that is the actual substrate.</text>
</comment>
<evidence type="ECO:0000256" key="6">
    <source>
        <dbReference type="ARBA" id="ARBA00022741"/>
    </source>
</evidence>
<dbReference type="CDD" id="cd01174">
    <property type="entry name" value="ribokinase"/>
    <property type="match status" value="1"/>
</dbReference>
<evidence type="ECO:0000256" key="1">
    <source>
        <dbReference type="ARBA" id="ARBA00005380"/>
    </source>
</evidence>
<feature type="binding site" evidence="12">
    <location>
        <begin position="219"/>
        <end position="224"/>
    </location>
    <ligand>
        <name>ATP</name>
        <dbReference type="ChEBI" id="CHEBI:30616"/>
    </ligand>
</feature>
<comment type="subunit">
    <text evidence="12">Homodimer.</text>
</comment>
<comment type="activity regulation">
    <text evidence="12">Activated by a monovalent cation that binds near, but not in, the active site. The most likely occupant of the site in vivo is potassium. Ion binding induces a conformational change that may alter substrate affinity.</text>
</comment>
<feature type="binding site" evidence="12">
    <location>
        <position position="288"/>
    </location>
    <ligand>
        <name>K(+)</name>
        <dbReference type="ChEBI" id="CHEBI:29103"/>
    </ligand>
</feature>
<dbReference type="GO" id="GO:0019303">
    <property type="term" value="P:D-ribose catabolic process"/>
    <property type="evidence" value="ECO:0007669"/>
    <property type="project" value="UniProtKB-UniRule"/>
</dbReference>
<dbReference type="Ensembl" id="ENSSRHT00000033803.1">
    <property type="protein sequence ID" value="ENSSRHP00000032849.1"/>
    <property type="gene ID" value="ENSSRHG00000016906.1"/>
</dbReference>
<feature type="binding site" evidence="12">
    <location>
        <position position="138"/>
    </location>
    <ligand>
        <name>substrate</name>
    </ligand>
</feature>